<dbReference type="EC" id="5.2.1.8" evidence="5"/>
<name>C0NM37_AJECG</name>
<evidence type="ECO:0000259" key="7">
    <source>
        <dbReference type="PROSITE" id="PS50020"/>
    </source>
</evidence>
<dbReference type="InterPro" id="IPR001202">
    <property type="entry name" value="WW_dom"/>
</dbReference>
<evidence type="ECO:0000313" key="10">
    <source>
        <dbReference type="Proteomes" id="UP000001631"/>
    </source>
</evidence>
<dbReference type="CDD" id="cd00201">
    <property type="entry name" value="WW"/>
    <property type="match status" value="1"/>
</dbReference>
<dbReference type="PROSITE" id="PS01159">
    <property type="entry name" value="WW_DOMAIN_1"/>
    <property type="match status" value="1"/>
</dbReference>
<dbReference type="Gene3D" id="3.10.50.40">
    <property type="match status" value="1"/>
</dbReference>
<evidence type="ECO:0000256" key="2">
    <source>
        <dbReference type="ARBA" id="ARBA00023110"/>
    </source>
</evidence>
<dbReference type="EMBL" id="GG663367">
    <property type="protein sequence ID" value="EEH07688.1"/>
    <property type="molecule type" value="Genomic_DNA"/>
</dbReference>
<dbReference type="SUPFAM" id="SSF51045">
    <property type="entry name" value="WW domain"/>
    <property type="match status" value="1"/>
</dbReference>
<dbReference type="SMART" id="SM00456">
    <property type="entry name" value="WW"/>
    <property type="match status" value="1"/>
</dbReference>
<dbReference type="STRING" id="447093.C0NM37"/>
<dbReference type="GO" id="GO:0005634">
    <property type="term" value="C:nucleus"/>
    <property type="evidence" value="ECO:0007669"/>
    <property type="project" value="TreeGrafter"/>
</dbReference>
<dbReference type="PROSITE" id="PS50020">
    <property type="entry name" value="WW_DOMAIN_2"/>
    <property type="match status" value="1"/>
</dbReference>
<dbReference type="PANTHER" id="PTHR10657">
    <property type="entry name" value="PEPTIDYL-PROLYL CIS-TRANS ISOMERASE"/>
    <property type="match status" value="1"/>
</dbReference>
<comment type="catalytic activity">
    <reaction evidence="1 5">
        <text>[protein]-peptidylproline (omega=180) = [protein]-peptidylproline (omega=0)</text>
        <dbReference type="Rhea" id="RHEA:16237"/>
        <dbReference type="Rhea" id="RHEA-COMP:10747"/>
        <dbReference type="Rhea" id="RHEA-COMP:10748"/>
        <dbReference type="ChEBI" id="CHEBI:83833"/>
        <dbReference type="ChEBI" id="CHEBI:83834"/>
        <dbReference type="EC" id="5.2.1.8"/>
    </reaction>
</comment>
<keyword evidence="10" id="KW-1185">Reference proteome</keyword>
<dbReference type="InterPro" id="IPR036020">
    <property type="entry name" value="WW_dom_sf"/>
</dbReference>
<dbReference type="GeneID" id="69037583"/>
<evidence type="ECO:0000256" key="3">
    <source>
        <dbReference type="ARBA" id="ARBA00023235"/>
    </source>
</evidence>
<dbReference type="Proteomes" id="UP000001631">
    <property type="component" value="Unassembled WGS sequence"/>
</dbReference>
<dbReference type="InterPro" id="IPR051370">
    <property type="entry name" value="PPIase_Pin1"/>
</dbReference>
<dbReference type="GO" id="GO:0005829">
    <property type="term" value="C:cytosol"/>
    <property type="evidence" value="ECO:0007669"/>
    <property type="project" value="TreeGrafter"/>
</dbReference>
<accession>C0NM37</accession>
<evidence type="ECO:0000256" key="4">
    <source>
        <dbReference type="PROSITE-ProRule" id="PRU00278"/>
    </source>
</evidence>
<dbReference type="PROSITE" id="PS50198">
    <property type="entry name" value="PPIC_PPIASE_2"/>
    <property type="match status" value="1"/>
</dbReference>
<evidence type="ECO:0000259" key="8">
    <source>
        <dbReference type="PROSITE" id="PS50198"/>
    </source>
</evidence>
<feature type="domain" description="WW" evidence="7">
    <location>
        <begin position="50"/>
        <end position="84"/>
    </location>
</feature>
<dbReference type="Pfam" id="PF00397">
    <property type="entry name" value="WW"/>
    <property type="match status" value="1"/>
</dbReference>
<dbReference type="GO" id="GO:0060255">
    <property type="term" value="P:regulation of macromolecule metabolic process"/>
    <property type="evidence" value="ECO:0007669"/>
    <property type="project" value="UniProtKB-ARBA"/>
</dbReference>
<evidence type="ECO:0000313" key="9">
    <source>
        <dbReference type="EMBL" id="EEH07688.1"/>
    </source>
</evidence>
<feature type="domain" description="PpiC" evidence="8">
    <location>
        <begin position="116"/>
        <end position="188"/>
    </location>
</feature>
<dbReference type="PANTHER" id="PTHR10657:SF4">
    <property type="entry name" value="PEPTIDYL-PROLYL CIS-TRANS ISOMERASE-RELATED"/>
    <property type="match status" value="1"/>
</dbReference>
<dbReference type="RefSeq" id="XP_045288169.1">
    <property type="nucleotide sequence ID" value="XM_045431616.1"/>
</dbReference>
<dbReference type="InParanoid" id="C0NM37"/>
<gene>
    <name evidence="9" type="ORF">HCBG_04567</name>
</gene>
<evidence type="ECO:0000256" key="1">
    <source>
        <dbReference type="ARBA" id="ARBA00000971"/>
    </source>
</evidence>
<reference evidence="9" key="1">
    <citation type="submission" date="2009-02" db="EMBL/GenBank/DDBJ databases">
        <title>The Genome Sequence of Ajellomyces capsulatus strain G186AR.</title>
        <authorList>
            <consortium name="The Broad Institute Genome Sequencing Platform"/>
            <person name="Champion M."/>
            <person name="Cuomo C."/>
            <person name="Ma L.-J."/>
            <person name="Henn M.R."/>
            <person name="Sil A."/>
            <person name="Goldman B."/>
            <person name="Young S.K."/>
            <person name="Kodira C.D."/>
            <person name="Zeng Q."/>
            <person name="Koehrsen M."/>
            <person name="Alvarado L."/>
            <person name="Berlin A."/>
            <person name="Borenstein D."/>
            <person name="Chen Z."/>
            <person name="Engels R."/>
            <person name="Freedman E."/>
            <person name="Gellesch M."/>
            <person name="Goldberg J."/>
            <person name="Griggs A."/>
            <person name="Gujja S."/>
            <person name="Heiman D."/>
            <person name="Hepburn T."/>
            <person name="Howarth C."/>
            <person name="Jen D."/>
            <person name="Larson L."/>
            <person name="Lewis B."/>
            <person name="Mehta T."/>
            <person name="Park D."/>
            <person name="Pearson M."/>
            <person name="Roberts A."/>
            <person name="Saif S."/>
            <person name="Shea T."/>
            <person name="Shenoy N."/>
            <person name="Sisk P."/>
            <person name="Stolte C."/>
            <person name="Sykes S."/>
            <person name="Walk T."/>
            <person name="White J."/>
            <person name="Yandava C."/>
            <person name="Klein B."/>
            <person name="McEwen J.G."/>
            <person name="Puccia R."/>
            <person name="Goldman G.H."/>
            <person name="Felipe M.S."/>
            <person name="Nino-Vega G."/>
            <person name="San-Blas G."/>
            <person name="Taylor J."/>
            <person name="Mendoza L."/>
            <person name="Galagan J."/>
            <person name="Nusbaum C."/>
            <person name="Birren B."/>
        </authorList>
    </citation>
    <scope>NUCLEOTIDE SEQUENCE</scope>
    <source>
        <strain evidence="9">G186AR</strain>
    </source>
</reference>
<dbReference type="FunFam" id="2.20.70.10:FF:000066">
    <property type="entry name" value="Peptidyl-prolyl cis-trans isomerase"/>
    <property type="match status" value="1"/>
</dbReference>
<protein>
    <recommendedName>
        <fullName evidence="5">Peptidyl-prolyl cis-trans isomerase</fullName>
        <ecNumber evidence="5">5.2.1.8</ecNumber>
    </recommendedName>
</protein>
<proteinExistence type="predicted"/>
<dbReference type="Gene3D" id="2.20.70.10">
    <property type="match status" value="1"/>
</dbReference>
<dbReference type="InterPro" id="IPR000297">
    <property type="entry name" value="PPIase_PpiC"/>
</dbReference>
<dbReference type="FunCoup" id="C0NM37">
    <property type="interactions" value="910"/>
</dbReference>
<dbReference type="GO" id="GO:0003755">
    <property type="term" value="F:peptidyl-prolyl cis-trans isomerase activity"/>
    <property type="evidence" value="ECO:0007669"/>
    <property type="project" value="UniProtKB-UniRule"/>
</dbReference>
<sequence>MGSKPGFEQEHVLIGRYNQNTISWGLITLLVSVLIENTALRPLPYIQYESGLPHGWEVRHSNSKNLPYYFNPATKESRWEPPTGTDTEKLKVYMAEHHSGPADRYASGGSGGGSVEGKIRASHLLIKHRESRRPSSWRESEITRSKEEALEILRGHERRIRAGEATLGDIAMSESDCSSARKKGDFVQ</sequence>
<dbReference type="HOGENOM" id="CLU_090028_0_3_1"/>
<keyword evidence="3 4" id="KW-0413">Isomerase</keyword>
<feature type="region of interest" description="Disordered" evidence="6">
    <location>
        <begin position="163"/>
        <end position="188"/>
    </location>
</feature>
<keyword evidence="2 4" id="KW-0697">Rotamase</keyword>
<dbReference type="InterPro" id="IPR046357">
    <property type="entry name" value="PPIase_dom_sf"/>
</dbReference>
<dbReference type="AlphaFoldDB" id="C0NM37"/>
<dbReference type="SUPFAM" id="SSF54534">
    <property type="entry name" value="FKBP-like"/>
    <property type="match status" value="1"/>
</dbReference>
<evidence type="ECO:0000256" key="5">
    <source>
        <dbReference type="RuleBase" id="RU363014"/>
    </source>
</evidence>
<dbReference type="GO" id="GO:0080090">
    <property type="term" value="P:regulation of primary metabolic process"/>
    <property type="evidence" value="ECO:0007669"/>
    <property type="project" value="UniProtKB-ARBA"/>
</dbReference>
<evidence type="ECO:0000256" key="6">
    <source>
        <dbReference type="SAM" id="MobiDB-lite"/>
    </source>
</evidence>
<organism evidence="9 10">
    <name type="scientific">Ajellomyces capsulatus (strain G186AR / H82 / ATCC MYA-2454 / RMSCC 2432)</name>
    <name type="common">Darling's disease fungus</name>
    <name type="synonym">Histoplasma capsulatum</name>
    <dbReference type="NCBI Taxonomy" id="447093"/>
    <lineage>
        <taxon>Eukaryota</taxon>
        <taxon>Fungi</taxon>
        <taxon>Dikarya</taxon>
        <taxon>Ascomycota</taxon>
        <taxon>Pezizomycotina</taxon>
        <taxon>Eurotiomycetes</taxon>
        <taxon>Eurotiomycetidae</taxon>
        <taxon>Onygenales</taxon>
        <taxon>Ajellomycetaceae</taxon>
        <taxon>Histoplasma</taxon>
    </lineage>
</organism>